<evidence type="ECO:0000256" key="1">
    <source>
        <dbReference type="SAM" id="MobiDB-lite"/>
    </source>
</evidence>
<keyword evidence="3" id="KW-1185">Reference proteome</keyword>
<dbReference type="Proteomes" id="UP000436088">
    <property type="component" value="Unassembled WGS sequence"/>
</dbReference>
<feature type="compositionally biased region" description="Basic and acidic residues" evidence="1">
    <location>
        <begin position="64"/>
        <end position="74"/>
    </location>
</feature>
<organism evidence="2 3">
    <name type="scientific">Hibiscus syriacus</name>
    <name type="common">Rose of Sharon</name>
    <dbReference type="NCBI Taxonomy" id="106335"/>
    <lineage>
        <taxon>Eukaryota</taxon>
        <taxon>Viridiplantae</taxon>
        <taxon>Streptophyta</taxon>
        <taxon>Embryophyta</taxon>
        <taxon>Tracheophyta</taxon>
        <taxon>Spermatophyta</taxon>
        <taxon>Magnoliopsida</taxon>
        <taxon>eudicotyledons</taxon>
        <taxon>Gunneridae</taxon>
        <taxon>Pentapetalae</taxon>
        <taxon>rosids</taxon>
        <taxon>malvids</taxon>
        <taxon>Malvales</taxon>
        <taxon>Malvaceae</taxon>
        <taxon>Malvoideae</taxon>
        <taxon>Hibiscus</taxon>
    </lineage>
</organism>
<dbReference type="EMBL" id="VEPZ02001653">
    <property type="protein sequence ID" value="KAE8664285.1"/>
    <property type="molecule type" value="Genomic_DNA"/>
</dbReference>
<comment type="caution">
    <text evidence="2">The sequence shown here is derived from an EMBL/GenBank/DDBJ whole genome shotgun (WGS) entry which is preliminary data.</text>
</comment>
<dbReference type="AlphaFoldDB" id="A0A6A2XAH1"/>
<evidence type="ECO:0000313" key="2">
    <source>
        <dbReference type="EMBL" id="KAE8664285.1"/>
    </source>
</evidence>
<evidence type="ECO:0000313" key="3">
    <source>
        <dbReference type="Proteomes" id="UP000436088"/>
    </source>
</evidence>
<name>A0A6A2XAH1_HIBSY</name>
<feature type="region of interest" description="Disordered" evidence="1">
    <location>
        <begin position="44"/>
        <end position="74"/>
    </location>
</feature>
<reference evidence="2" key="1">
    <citation type="submission" date="2019-09" db="EMBL/GenBank/DDBJ databases">
        <title>Draft genome information of white flower Hibiscus syriacus.</title>
        <authorList>
            <person name="Kim Y.-M."/>
        </authorList>
    </citation>
    <scope>NUCLEOTIDE SEQUENCE [LARGE SCALE GENOMIC DNA]</scope>
    <source>
        <strain evidence="2">YM2019G1</strain>
    </source>
</reference>
<accession>A0A6A2XAH1</accession>
<protein>
    <submittedName>
        <fullName evidence="2">Uncharacterized protein</fullName>
    </submittedName>
</protein>
<dbReference type="Gene3D" id="3.100.10.10">
    <property type="match status" value="1"/>
</dbReference>
<proteinExistence type="predicted"/>
<sequence length="74" mass="8142">MGIDLVAGGKSKKTKRTAPKSDDIYLKFLVKLYMLVVNEKGALESTAEQHPAEHRAHSTIAPPLDEKRLTPKAT</sequence>
<gene>
    <name evidence="2" type="ORF">F3Y22_tig00112801pilonHSYRG00035</name>
</gene>